<evidence type="ECO:0000256" key="3">
    <source>
        <dbReference type="ARBA" id="ARBA00022448"/>
    </source>
</evidence>
<organism evidence="7 8">
    <name type="scientific">Biostraticola tofi</name>
    <dbReference type="NCBI Taxonomy" id="466109"/>
    <lineage>
        <taxon>Bacteria</taxon>
        <taxon>Pseudomonadati</taxon>
        <taxon>Pseudomonadota</taxon>
        <taxon>Gammaproteobacteria</taxon>
        <taxon>Enterobacterales</taxon>
        <taxon>Bruguierivoracaceae</taxon>
        <taxon>Biostraticola</taxon>
    </lineage>
</organism>
<dbReference type="NCBIfam" id="NF007864">
    <property type="entry name" value="PRK10576.1"/>
    <property type="match status" value="1"/>
</dbReference>
<dbReference type="GO" id="GO:0030288">
    <property type="term" value="C:outer membrane-bounded periplasmic space"/>
    <property type="evidence" value="ECO:0007669"/>
    <property type="project" value="TreeGrafter"/>
</dbReference>
<comment type="subcellular location">
    <subcellularLocation>
        <location evidence="1">Cell envelope</location>
    </subcellularLocation>
</comment>
<evidence type="ECO:0000256" key="5">
    <source>
        <dbReference type="ARBA" id="ARBA00022729"/>
    </source>
</evidence>
<keyword evidence="8" id="KW-1185">Reference proteome</keyword>
<evidence type="ECO:0000256" key="2">
    <source>
        <dbReference type="ARBA" id="ARBA00008814"/>
    </source>
</evidence>
<protein>
    <submittedName>
        <fullName evidence="7">Iron complex transport system substrate-binding protein</fullName>
    </submittedName>
</protein>
<comment type="caution">
    <text evidence="7">The sequence shown here is derived from an EMBL/GenBank/DDBJ whole genome shotgun (WGS) entry which is preliminary data.</text>
</comment>
<dbReference type="OrthoDB" id="6160519at2"/>
<gene>
    <name evidence="7" type="ORF">EDC52_102541</name>
</gene>
<dbReference type="EMBL" id="SMCR01000002">
    <property type="protein sequence ID" value="TCV99199.1"/>
    <property type="molecule type" value="Genomic_DNA"/>
</dbReference>
<dbReference type="PANTHER" id="PTHR30532:SF1">
    <property type="entry name" value="IRON(3+)-HYDROXAMATE-BINDING PROTEIN FHUD"/>
    <property type="match status" value="1"/>
</dbReference>
<evidence type="ECO:0000259" key="6">
    <source>
        <dbReference type="PROSITE" id="PS50983"/>
    </source>
</evidence>
<dbReference type="RefSeq" id="WP_131864562.1">
    <property type="nucleotide sequence ID" value="NZ_SMCR01000002.1"/>
</dbReference>
<dbReference type="AlphaFoldDB" id="A0A4R3Z5C2"/>
<dbReference type="InterPro" id="IPR006311">
    <property type="entry name" value="TAT_signal"/>
</dbReference>
<accession>A0A4R3Z5C2</accession>
<keyword evidence="5" id="KW-0732">Signal</keyword>
<proteinExistence type="inferred from homology"/>
<keyword evidence="3" id="KW-0813">Transport</keyword>
<dbReference type="SUPFAM" id="SSF53807">
    <property type="entry name" value="Helical backbone' metal receptor"/>
    <property type="match status" value="1"/>
</dbReference>
<dbReference type="InterPro" id="IPR051313">
    <property type="entry name" value="Bact_iron-sidero_bind"/>
</dbReference>
<reference evidence="7 8" key="1">
    <citation type="submission" date="2019-03" db="EMBL/GenBank/DDBJ databases">
        <title>Genomic Encyclopedia of Type Strains, Phase IV (KMG-IV): sequencing the most valuable type-strain genomes for metagenomic binning, comparative biology and taxonomic classification.</title>
        <authorList>
            <person name="Goeker M."/>
        </authorList>
    </citation>
    <scope>NUCLEOTIDE SEQUENCE [LARGE SCALE GENOMIC DNA]</scope>
    <source>
        <strain evidence="7 8">DSM 19580</strain>
    </source>
</reference>
<dbReference type="CDD" id="cd01146">
    <property type="entry name" value="FhuD"/>
    <property type="match status" value="1"/>
</dbReference>
<dbReference type="Gene3D" id="3.40.50.1980">
    <property type="entry name" value="Nitrogenase molybdenum iron protein domain"/>
    <property type="match status" value="2"/>
</dbReference>
<dbReference type="PANTHER" id="PTHR30532">
    <property type="entry name" value="IRON III DICITRATE-BINDING PERIPLASMIC PROTEIN"/>
    <property type="match status" value="1"/>
</dbReference>
<evidence type="ECO:0000256" key="4">
    <source>
        <dbReference type="ARBA" id="ARBA00022496"/>
    </source>
</evidence>
<evidence type="ECO:0000256" key="1">
    <source>
        <dbReference type="ARBA" id="ARBA00004196"/>
    </source>
</evidence>
<sequence>MNLPFLPPDLVRRRLLTALALSPLMLGLGSRQASAQSAYQRIIALEWLPVELLYALGVTPLAVAEQVDYRIWVQQPALSADILDVGKRTEPNLELITSLKPDLILYSQGYGPRPAVLSSIAPAMSFSFSSDKGKPLDMARLSLASLAQKLGIPDAAGHHLADFDRQMDALVPALASYRRQPLLMFSLLDDRHVLLLGNNSLFQQVLDKLAIDNVWQGETNFWGSAIVGIERLVTLPSCRAIYFQHDDRQRLERVSRTPLWQAMPFIRENSFQQAPAVWLYGATFAALRFARVLEQLEGRWS</sequence>
<dbReference type="PROSITE" id="PS51318">
    <property type="entry name" value="TAT"/>
    <property type="match status" value="1"/>
</dbReference>
<keyword evidence="4" id="KW-0410">Iron transport</keyword>
<dbReference type="Proteomes" id="UP000295719">
    <property type="component" value="Unassembled WGS sequence"/>
</dbReference>
<feature type="domain" description="Fe/B12 periplasmic-binding" evidence="6">
    <location>
        <begin position="41"/>
        <end position="301"/>
    </location>
</feature>
<dbReference type="PRINTS" id="PR01715">
    <property type="entry name" value="FERRIBNDNGPP"/>
</dbReference>
<comment type="similarity">
    <text evidence="2">Belongs to the bacterial solute-binding protein 8 family.</text>
</comment>
<dbReference type="PROSITE" id="PS50983">
    <property type="entry name" value="FE_B12_PBP"/>
    <property type="match status" value="1"/>
</dbReference>
<name>A0A4R3Z5C2_9GAMM</name>
<evidence type="ECO:0000313" key="7">
    <source>
        <dbReference type="EMBL" id="TCV99199.1"/>
    </source>
</evidence>
<dbReference type="InterPro" id="IPR002491">
    <property type="entry name" value="ABC_transptr_periplasmic_BD"/>
</dbReference>
<keyword evidence="4" id="KW-0406">Ion transport</keyword>
<dbReference type="GO" id="GO:1901678">
    <property type="term" value="P:iron coordination entity transport"/>
    <property type="evidence" value="ECO:0007669"/>
    <property type="project" value="UniProtKB-ARBA"/>
</dbReference>
<evidence type="ECO:0000313" key="8">
    <source>
        <dbReference type="Proteomes" id="UP000295719"/>
    </source>
</evidence>
<keyword evidence="4" id="KW-0408">Iron</keyword>
<dbReference type="Pfam" id="PF01497">
    <property type="entry name" value="Peripla_BP_2"/>
    <property type="match status" value="1"/>
</dbReference>